<evidence type="ECO:0000256" key="2">
    <source>
        <dbReference type="PROSITE-ProRule" id="PRU00703"/>
    </source>
</evidence>
<dbReference type="SMART" id="SM00116">
    <property type="entry name" value="CBS"/>
    <property type="match status" value="2"/>
</dbReference>
<reference evidence="4 5" key="1">
    <citation type="journal article" date="2014" name="Int. J. Syst. Evol. Microbiol.">
        <title>Complete genome sequence of Corynebacterium casei LMG S-19264T (=DSM 44701T), isolated from a smear-ripened cheese.</title>
        <authorList>
            <consortium name="US DOE Joint Genome Institute (JGI-PGF)"/>
            <person name="Walter F."/>
            <person name="Albersmeier A."/>
            <person name="Kalinowski J."/>
            <person name="Ruckert C."/>
        </authorList>
    </citation>
    <scope>NUCLEOTIDE SEQUENCE [LARGE SCALE GENOMIC DNA]</scope>
    <source>
        <strain evidence="4 5">CGMCC 1.12925</strain>
    </source>
</reference>
<feature type="domain" description="CBS" evidence="3">
    <location>
        <begin position="27"/>
        <end position="87"/>
    </location>
</feature>
<organism evidence="4 5">
    <name type="scientific">Psychroflexus salis</name>
    <dbReference type="NCBI Taxonomy" id="1526574"/>
    <lineage>
        <taxon>Bacteria</taxon>
        <taxon>Pseudomonadati</taxon>
        <taxon>Bacteroidota</taxon>
        <taxon>Flavobacteriia</taxon>
        <taxon>Flavobacteriales</taxon>
        <taxon>Flavobacteriaceae</taxon>
        <taxon>Psychroflexus</taxon>
    </lineage>
</organism>
<gene>
    <name evidence="4" type="ORF">GCM10010831_01510</name>
</gene>
<dbReference type="Proteomes" id="UP000599688">
    <property type="component" value="Unassembled WGS sequence"/>
</dbReference>
<dbReference type="InterPro" id="IPR046342">
    <property type="entry name" value="CBS_dom_sf"/>
</dbReference>
<dbReference type="SUPFAM" id="SSF54631">
    <property type="entry name" value="CBS-domain pair"/>
    <property type="match status" value="1"/>
</dbReference>
<dbReference type="InterPro" id="IPR000644">
    <property type="entry name" value="CBS_dom"/>
</dbReference>
<evidence type="ECO:0000313" key="5">
    <source>
        <dbReference type="Proteomes" id="UP000599688"/>
    </source>
</evidence>
<dbReference type="PROSITE" id="PS51371">
    <property type="entry name" value="CBS"/>
    <property type="match status" value="2"/>
</dbReference>
<dbReference type="InterPro" id="IPR044729">
    <property type="entry name" value="CBS_bac"/>
</dbReference>
<dbReference type="PANTHER" id="PTHR43080:SF2">
    <property type="entry name" value="CBS DOMAIN-CONTAINING PROTEIN"/>
    <property type="match status" value="1"/>
</dbReference>
<dbReference type="EMBL" id="BMGL01000001">
    <property type="protein sequence ID" value="GGE03591.1"/>
    <property type="molecule type" value="Genomic_DNA"/>
</dbReference>
<dbReference type="CDD" id="cd04629">
    <property type="entry name" value="CBS_pair_bac"/>
    <property type="match status" value="1"/>
</dbReference>
<feature type="domain" description="CBS" evidence="3">
    <location>
        <begin position="96"/>
        <end position="155"/>
    </location>
</feature>
<keyword evidence="5" id="KW-1185">Reference proteome</keyword>
<dbReference type="InterPro" id="IPR051257">
    <property type="entry name" value="Diverse_CBS-Domain"/>
</dbReference>
<evidence type="ECO:0000256" key="1">
    <source>
        <dbReference type="ARBA" id="ARBA00023122"/>
    </source>
</evidence>
<dbReference type="Pfam" id="PF00571">
    <property type="entry name" value="CBS"/>
    <property type="match status" value="2"/>
</dbReference>
<name>A0A916ZMJ8_9FLAO</name>
<proteinExistence type="predicted"/>
<dbReference type="AlphaFoldDB" id="A0A916ZMJ8"/>
<evidence type="ECO:0000313" key="4">
    <source>
        <dbReference type="EMBL" id="GGE03591.1"/>
    </source>
</evidence>
<dbReference type="Gene3D" id="3.10.580.10">
    <property type="entry name" value="CBS-domain"/>
    <property type="match status" value="1"/>
</dbReference>
<dbReference type="RefSeq" id="WP_188404847.1">
    <property type="nucleotide sequence ID" value="NZ_BMGL01000001.1"/>
</dbReference>
<evidence type="ECO:0000259" key="3">
    <source>
        <dbReference type="PROSITE" id="PS51371"/>
    </source>
</evidence>
<protein>
    <submittedName>
        <fullName evidence="4">CBS domain-containing protein</fullName>
    </submittedName>
</protein>
<dbReference type="PANTHER" id="PTHR43080">
    <property type="entry name" value="CBS DOMAIN-CONTAINING PROTEIN CBSX3, MITOCHONDRIAL"/>
    <property type="match status" value="1"/>
</dbReference>
<keyword evidence="1 2" id="KW-0129">CBS domain</keyword>
<accession>A0A916ZMJ8</accession>
<sequence>MGIKSFQGNHVGKTQSFTQNMKVENCMQKNIVTFTEEMSLVEAMKIMIQKKVSGGPFINDKNEVIGVISEGDCVKQISDSRYYNMPMSDVSVGSKMSRNVQSIKTDENVFDVANKFLHFKRRRFPVIKDGKLVGLLSQKTLMKVALESTGNHWKK</sequence>
<comment type="caution">
    <text evidence="4">The sequence shown here is derived from an EMBL/GenBank/DDBJ whole genome shotgun (WGS) entry which is preliminary data.</text>
</comment>